<evidence type="ECO:0000313" key="1">
    <source>
        <dbReference type="EMBL" id="BBP90953.1"/>
    </source>
</evidence>
<sequence>MNAATGEYNEDTPSNLVASEVIHFKIGSNTYGVPRWIGNIVNMYGARKAEELNYLYFKQGRHVPAAITVENGMLSEASYEQLQEYMNGIEGSDNAHKFLFVGSRRDSQKG</sequence>
<organism evidence="1 2">
    <name type="scientific">Bacillus safensis</name>
    <dbReference type="NCBI Taxonomy" id="561879"/>
    <lineage>
        <taxon>Bacteria</taxon>
        <taxon>Bacillati</taxon>
        <taxon>Bacillota</taxon>
        <taxon>Bacilli</taxon>
        <taxon>Bacillales</taxon>
        <taxon>Bacillaceae</taxon>
        <taxon>Bacillus</taxon>
    </lineage>
</organism>
<protein>
    <recommendedName>
        <fullName evidence="3">Phage portal protein</fullName>
    </recommendedName>
</protein>
<dbReference type="Proteomes" id="UP000464658">
    <property type="component" value="Chromosome"/>
</dbReference>
<dbReference type="EMBL" id="AP021906">
    <property type="protein sequence ID" value="BBP90953.1"/>
    <property type="molecule type" value="Genomic_DNA"/>
</dbReference>
<reference evidence="1 2" key="1">
    <citation type="submission" date="2019-12" db="EMBL/GenBank/DDBJ databases">
        <title>Full genome sequence of a Bacillus safensis strain isolated from commercially available natto in Indonesia.</title>
        <authorList>
            <person name="Yoshida M."/>
            <person name="Uomi M."/>
            <person name="Waturangi D."/>
            <person name="Ekaputri J.J."/>
            <person name="Setiamarga D.H.E."/>
        </authorList>
    </citation>
    <scope>NUCLEOTIDE SEQUENCE [LARGE SCALE GENOMIC DNA]</scope>
    <source>
        <strain evidence="1 2">IDN1</strain>
    </source>
</reference>
<evidence type="ECO:0000313" key="2">
    <source>
        <dbReference type="Proteomes" id="UP000464658"/>
    </source>
</evidence>
<dbReference type="AlphaFoldDB" id="A0A5S9MCU6"/>
<proteinExistence type="predicted"/>
<accession>A0A5S9MCU6</accession>
<gene>
    <name evidence="1" type="ORF">BsIDN1_45710</name>
</gene>
<name>A0A5S9MCU6_BACIA</name>
<evidence type="ECO:0008006" key="3">
    <source>
        <dbReference type="Google" id="ProtNLM"/>
    </source>
</evidence>